<evidence type="ECO:0000256" key="2">
    <source>
        <dbReference type="ARBA" id="ARBA00022741"/>
    </source>
</evidence>
<dbReference type="PANTHER" id="PTHR43334:SF1">
    <property type="entry name" value="3-HYDROXYPROPIONATE--COA LIGASE [ADP-FORMING]"/>
    <property type="match status" value="1"/>
</dbReference>
<dbReference type="PANTHER" id="PTHR43334">
    <property type="entry name" value="ACETATE--COA LIGASE [ADP-FORMING]"/>
    <property type="match status" value="1"/>
</dbReference>
<dbReference type="InterPro" id="IPR032875">
    <property type="entry name" value="Succ_CoA_lig_flav_dom"/>
</dbReference>
<evidence type="ECO:0000256" key="3">
    <source>
        <dbReference type="ARBA" id="ARBA00022840"/>
    </source>
</evidence>
<dbReference type="InterPro" id="IPR043938">
    <property type="entry name" value="Ligase_CoA_dom"/>
</dbReference>
<dbReference type="Proteomes" id="UP001329915">
    <property type="component" value="Chromosome"/>
</dbReference>
<accession>A0AAU0URM9</accession>
<reference evidence="7 8" key="1">
    <citation type="submission" date="2023-04" db="EMBL/GenBank/DDBJ databases">
        <authorList>
            <person name="Hsu D."/>
        </authorList>
    </citation>
    <scope>NUCLEOTIDE SEQUENCE [LARGE SCALE GENOMIC DNA]</scope>
    <source>
        <strain evidence="7 8">MK1</strain>
    </source>
</reference>
<dbReference type="RefSeq" id="WP_366922286.1">
    <property type="nucleotide sequence ID" value="NZ_CP121694.1"/>
</dbReference>
<gene>
    <name evidence="7" type="ORF">MFMK1_002733</name>
</gene>
<dbReference type="Gene3D" id="3.30.1490.20">
    <property type="entry name" value="ATP-grasp fold, A domain"/>
    <property type="match status" value="1"/>
</dbReference>
<evidence type="ECO:0000256" key="4">
    <source>
        <dbReference type="ARBA" id="ARBA00060888"/>
    </source>
</evidence>
<dbReference type="InterPro" id="IPR051538">
    <property type="entry name" value="Acyl-CoA_Synth/Transferase"/>
</dbReference>
<evidence type="ECO:0000313" key="7">
    <source>
        <dbReference type="EMBL" id="WRO22889.1"/>
    </source>
</evidence>
<feature type="domain" description="ATP-grasp" evidence="6">
    <location>
        <begin position="499"/>
        <end position="535"/>
    </location>
</feature>
<keyword evidence="1 7" id="KW-0436">Ligase</keyword>
<dbReference type="SUPFAM" id="SSF51735">
    <property type="entry name" value="NAD(P)-binding Rossmann-fold domains"/>
    <property type="match status" value="1"/>
</dbReference>
<dbReference type="Pfam" id="PF13549">
    <property type="entry name" value="ATP-grasp_5"/>
    <property type="match status" value="1"/>
</dbReference>
<dbReference type="SUPFAM" id="SSF52210">
    <property type="entry name" value="Succinyl-CoA synthetase domains"/>
    <property type="match status" value="2"/>
</dbReference>
<dbReference type="SMART" id="SM00881">
    <property type="entry name" value="CoA_binding"/>
    <property type="match status" value="1"/>
</dbReference>
<dbReference type="InterPro" id="IPR003781">
    <property type="entry name" value="CoA-bd"/>
</dbReference>
<dbReference type="InterPro" id="IPR011761">
    <property type="entry name" value="ATP-grasp"/>
</dbReference>
<dbReference type="GO" id="GO:0046872">
    <property type="term" value="F:metal ion binding"/>
    <property type="evidence" value="ECO:0007669"/>
    <property type="project" value="InterPro"/>
</dbReference>
<sequence length="708" mass="76404">MDKFFNPRSIAIVGASKDFTSISGKPIKYLLEHGYAGKIYPVNPKYQEIGNFKCYPGVAEIPGEVDMALIAINYKRVLQVLTDCHAKGVKHAAIFSSGFAEAGEEGKKLQQEITALAKETGMRVLGPNCQGMVNLPNKITAGFSASLENKPLVPGSTGFVTQSGALGYSIFNMAQELGVGFSYIVSTGNEVDLHSLELMEYMMEDDSTNLLVAYLEGIKDGDTFKRVSRRGLELGKPIVALKVGRTDVGQKAASSHTASLTGSDDVFDAFFRQNGIIRVDDIEDIIDIAGLFNNIPLPEGKGLGIVTTSGGAGILAADTAVAMGLAVPELDEATRAKIGTVIPDYGSAMNPVDVTAQVINDPKGFMKVLDAMLDSDNIDGLVVVITMIAGTAGERLARDITDISQRAQKPIAICWTAGDRLMDNCFAILRKGEVPYFKSPVRCVKALGVLMNYGYFRGRWQQRDEVEAGVSASAKTRSAEPAREFLSRCDHRLTEHQGKQLLAQFDIPVTQEQVARTEAEALEIAGRLGFPLAVKVDSPDIMHKTEAGALRLFINSNEELVQAFNEVMENSRKYAPDARINGALVQEMVEKGTEVIVGINNDPQFGPVVVFGLGGIFVEVLKDISMRVAPFNHAQAMDMIKEIKGYGVLAGARGQAPADIEALADVLVKVSRMAETMKDEIKELDINPLLVLPQGKGVKVADALVIKK</sequence>
<evidence type="ECO:0000256" key="5">
    <source>
        <dbReference type="PROSITE-ProRule" id="PRU00409"/>
    </source>
</evidence>
<name>A0AAU0URM9_9FIRM</name>
<dbReference type="EMBL" id="CP121694">
    <property type="protein sequence ID" value="WRO22889.1"/>
    <property type="molecule type" value="Genomic_DNA"/>
</dbReference>
<dbReference type="InterPro" id="IPR036291">
    <property type="entry name" value="NAD(P)-bd_dom_sf"/>
</dbReference>
<dbReference type="Pfam" id="PF19045">
    <property type="entry name" value="Ligase_CoA_2"/>
    <property type="match status" value="1"/>
</dbReference>
<evidence type="ECO:0000259" key="6">
    <source>
        <dbReference type="PROSITE" id="PS50975"/>
    </source>
</evidence>
<dbReference type="Gene3D" id="3.40.50.261">
    <property type="entry name" value="Succinyl-CoA synthetase domains"/>
    <property type="match status" value="2"/>
</dbReference>
<dbReference type="PROSITE" id="PS50975">
    <property type="entry name" value="ATP_GRASP"/>
    <property type="match status" value="1"/>
</dbReference>
<dbReference type="FunFam" id="3.30.1490.20:FF:000020">
    <property type="entry name" value="Protein lysine acetyltransferase"/>
    <property type="match status" value="1"/>
</dbReference>
<evidence type="ECO:0000313" key="8">
    <source>
        <dbReference type="Proteomes" id="UP001329915"/>
    </source>
</evidence>
<dbReference type="GO" id="GO:0043758">
    <property type="term" value="F:acetate-CoA ligase (ADP-forming) activity"/>
    <property type="evidence" value="ECO:0007669"/>
    <property type="project" value="InterPro"/>
</dbReference>
<comment type="similarity">
    <text evidence="4">In the N-terminal section; belongs to the acetate CoA ligase alpha subunit family.</text>
</comment>
<dbReference type="AlphaFoldDB" id="A0AAU0URM9"/>
<dbReference type="InterPro" id="IPR016102">
    <property type="entry name" value="Succinyl-CoA_synth-like"/>
</dbReference>
<dbReference type="Pfam" id="PF13607">
    <property type="entry name" value="Succ_CoA_lig"/>
    <property type="match status" value="1"/>
</dbReference>
<dbReference type="InterPro" id="IPR013815">
    <property type="entry name" value="ATP_grasp_subdomain_1"/>
</dbReference>
<dbReference type="SUPFAM" id="SSF56059">
    <property type="entry name" value="Glutathione synthetase ATP-binding domain-like"/>
    <property type="match status" value="1"/>
</dbReference>
<dbReference type="Gene3D" id="3.30.470.20">
    <property type="entry name" value="ATP-grasp fold, B domain"/>
    <property type="match status" value="1"/>
</dbReference>
<proteinExistence type="inferred from homology"/>
<keyword evidence="2 5" id="KW-0547">Nucleotide-binding</keyword>
<evidence type="ECO:0000256" key="1">
    <source>
        <dbReference type="ARBA" id="ARBA00022598"/>
    </source>
</evidence>
<organism evidence="7 8">
    <name type="scientific">Metallumcola ferriviriculae</name>
    <dbReference type="NCBI Taxonomy" id="3039180"/>
    <lineage>
        <taxon>Bacteria</taxon>
        <taxon>Bacillati</taxon>
        <taxon>Bacillota</taxon>
        <taxon>Clostridia</taxon>
        <taxon>Neomoorellales</taxon>
        <taxon>Desulfitibacteraceae</taxon>
        <taxon>Metallumcola</taxon>
    </lineage>
</organism>
<dbReference type="Pfam" id="PF13380">
    <property type="entry name" value="CoA_binding_2"/>
    <property type="match status" value="1"/>
</dbReference>
<dbReference type="KEGG" id="dbc:MFMK1_002733"/>
<dbReference type="GO" id="GO:0005524">
    <property type="term" value="F:ATP binding"/>
    <property type="evidence" value="ECO:0007669"/>
    <property type="project" value="UniProtKB-UniRule"/>
</dbReference>
<protein>
    <submittedName>
        <fullName evidence="7">Acetate--CoA ligase family protein</fullName>
    </submittedName>
</protein>
<keyword evidence="3 5" id="KW-0067">ATP-binding</keyword>
<keyword evidence="8" id="KW-1185">Reference proteome</keyword>
<dbReference type="Gene3D" id="3.40.50.720">
    <property type="entry name" value="NAD(P)-binding Rossmann-like Domain"/>
    <property type="match status" value="1"/>
</dbReference>